<accession>A0A8S3ZG08</accession>
<protein>
    <submittedName>
        <fullName evidence="2">Uncharacterized protein</fullName>
    </submittedName>
</protein>
<name>A0A8S3ZG08_9EUPU</name>
<comment type="caution">
    <text evidence="2">The sequence shown here is derived from an EMBL/GenBank/DDBJ whole genome shotgun (WGS) entry which is preliminary data.</text>
</comment>
<sequence>VDDEFLYVNGNFKSTREATNARNKSVDLLQKDTDVLEPMVNNRKECNKKEKEINLVMEEKDKYILDMEQSITTLLEEKNVLSGEVRHKDKTLKDLRDEISMFQQMLAVKDELIMSLTNQIQKLSNDCSLDIGNQDESTGYCIPFQNCPTFLTVEKKEFERLSDMCKAYEDQNKFITNEILELNALRQDDEVRESLLMIKIARLEAQYYQTRSKYLYLLNKLQMPKQ</sequence>
<dbReference type="Proteomes" id="UP000678393">
    <property type="component" value="Unassembled WGS sequence"/>
</dbReference>
<dbReference type="EMBL" id="CAJHNH020002235">
    <property type="protein sequence ID" value="CAG5126062.1"/>
    <property type="molecule type" value="Genomic_DNA"/>
</dbReference>
<gene>
    <name evidence="2" type="ORF">CUNI_LOCUS11620</name>
</gene>
<feature type="non-terminal residue" evidence="2">
    <location>
        <position position="226"/>
    </location>
</feature>
<keyword evidence="1" id="KW-0175">Coiled coil</keyword>
<feature type="non-terminal residue" evidence="2">
    <location>
        <position position="1"/>
    </location>
</feature>
<evidence type="ECO:0000313" key="2">
    <source>
        <dbReference type="EMBL" id="CAG5126062.1"/>
    </source>
</evidence>
<proteinExistence type="predicted"/>
<dbReference type="AlphaFoldDB" id="A0A8S3ZG08"/>
<evidence type="ECO:0000256" key="1">
    <source>
        <dbReference type="SAM" id="Coils"/>
    </source>
</evidence>
<reference evidence="2" key="1">
    <citation type="submission" date="2021-04" db="EMBL/GenBank/DDBJ databases">
        <authorList>
            <consortium name="Molecular Ecology Group"/>
        </authorList>
    </citation>
    <scope>NUCLEOTIDE SEQUENCE</scope>
</reference>
<organism evidence="2 3">
    <name type="scientific">Candidula unifasciata</name>
    <dbReference type="NCBI Taxonomy" id="100452"/>
    <lineage>
        <taxon>Eukaryota</taxon>
        <taxon>Metazoa</taxon>
        <taxon>Spiralia</taxon>
        <taxon>Lophotrochozoa</taxon>
        <taxon>Mollusca</taxon>
        <taxon>Gastropoda</taxon>
        <taxon>Heterobranchia</taxon>
        <taxon>Euthyneura</taxon>
        <taxon>Panpulmonata</taxon>
        <taxon>Eupulmonata</taxon>
        <taxon>Stylommatophora</taxon>
        <taxon>Helicina</taxon>
        <taxon>Helicoidea</taxon>
        <taxon>Geomitridae</taxon>
        <taxon>Candidula</taxon>
    </lineage>
</organism>
<dbReference type="OrthoDB" id="294251at2759"/>
<keyword evidence="3" id="KW-1185">Reference proteome</keyword>
<feature type="coiled-coil region" evidence="1">
    <location>
        <begin position="151"/>
        <end position="185"/>
    </location>
</feature>
<evidence type="ECO:0000313" key="3">
    <source>
        <dbReference type="Proteomes" id="UP000678393"/>
    </source>
</evidence>